<dbReference type="Pfam" id="PF17929">
    <property type="entry name" value="TetR_C_34"/>
    <property type="match status" value="1"/>
</dbReference>
<evidence type="ECO:0000256" key="1">
    <source>
        <dbReference type="ARBA" id="ARBA00023125"/>
    </source>
</evidence>
<dbReference type="Gene3D" id="1.10.357.10">
    <property type="entry name" value="Tetracycline Repressor, domain 2"/>
    <property type="match status" value="1"/>
</dbReference>
<dbReference type="KEGG" id="shi:Shel_18430"/>
<dbReference type="Pfam" id="PF00440">
    <property type="entry name" value="TetR_N"/>
    <property type="match status" value="1"/>
</dbReference>
<dbReference type="SUPFAM" id="SSF46689">
    <property type="entry name" value="Homeodomain-like"/>
    <property type="match status" value="1"/>
</dbReference>
<dbReference type="InterPro" id="IPR041483">
    <property type="entry name" value="TetR_C_34"/>
</dbReference>
<dbReference type="AlphaFoldDB" id="C7N7H6"/>
<dbReference type="HOGENOM" id="CLU_092792_2_0_11"/>
<feature type="domain" description="HTH tetR-type" evidence="3">
    <location>
        <begin position="14"/>
        <end position="74"/>
    </location>
</feature>
<evidence type="ECO:0000259" key="3">
    <source>
        <dbReference type="PROSITE" id="PS50977"/>
    </source>
</evidence>
<feature type="DNA-binding region" description="H-T-H motif" evidence="2">
    <location>
        <begin position="37"/>
        <end position="56"/>
    </location>
</feature>
<dbReference type="Proteomes" id="UP000002026">
    <property type="component" value="Chromosome"/>
</dbReference>
<accession>C7N7H6</accession>
<organism evidence="4 5">
    <name type="scientific">Slackia heliotrinireducens (strain ATCC 29202 / DSM 20476 / NCTC 11029 / RHS 1)</name>
    <name type="common">Peptococcus heliotrinreducens</name>
    <dbReference type="NCBI Taxonomy" id="471855"/>
    <lineage>
        <taxon>Bacteria</taxon>
        <taxon>Bacillati</taxon>
        <taxon>Actinomycetota</taxon>
        <taxon>Coriobacteriia</taxon>
        <taxon>Eggerthellales</taxon>
        <taxon>Eggerthellaceae</taxon>
        <taxon>Slackia</taxon>
    </lineage>
</organism>
<dbReference type="GO" id="GO:0003677">
    <property type="term" value="F:DNA binding"/>
    <property type="evidence" value="ECO:0007669"/>
    <property type="project" value="UniProtKB-UniRule"/>
</dbReference>
<evidence type="ECO:0000256" key="2">
    <source>
        <dbReference type="PROSITE-ProRule" id="PRU00335"/>
    </source>
</evidence>
<dbReference type="InterPro" id="IPR009057">
    <property type="entry name" value="Homeodomain-like_sf"/>
</dbReference>
<keyword evidence="1 2" id="KW-0238">DNA-binding</keyword>
<sequence>MGDYIRARSPEHKQERMAAIMQAADELFAGRPYHQITMGTIAEHLGWSRSNLYKYAATQEEIFLELHAQKNRAWLEDLSANLEDAPLSSAEFARIWAETTGRHAAFLRYQGILVSIIESNVTLERLTAFKRGFTDMVKPVAAVLSRQCGIEEPAALDLYLRLLYQAPGLWDHFHFSETTKQAMRAAGIPETQGTFEAAYADFVHLCIEGAAR</sequence>
<protein>
    <submittedName>
        <fullName evidence="4">Transcriptional regulator, tetR family</fullName>
    </submittedName>
</protein>
<dbReference type="PROSITE" id="PS50977">
    <property type="entry name" value="HTH_TETR_2"/>
    <property type="match status" value="1"/>
</dbReference>
<dbReference type="eggNOG" id="COG1309">
    <property type="taxonomic scope" value="Bacteria"/>
</dbReference>
<dbReference type="RefSeq" id="WP_012798963.1">
    <property type="nucleotide sequence ID" value="NC_013165.1"/>
</dbReference>
<dbReference type="InterPro" id="IPR001647">
    <property type="entry name" value="HTH_TetR"/>
</dbReference>
<dbReference type="EMBL" id="CP001684">
    <property type="protein sequence ID" value="ACV22861.1"/>
    <property type="molecule type" value="Genomic_DNA"/>
</dbReference>
<reference evidence="4 5" key="1">
    <citation type="journal article" date="2009" name="Stand. Genomic Sci.">
        <title>Complete genome sequence of Slackia heliotrinireducens type strain (RHS 1).</title>
        <authorList>
            <person name="Pukall R."/>
            <person name="Lapidus A."/>
            <person name="Nolan M."/>
            <person name="Copeland A."/>
            <person name="Glavina Del Rio T."/>
            <person name="Lucas S."/>
            <person name="Chen F."/>
            <person name="Tice H."/>
            <person name="Cheng J.F."/>
            <person name="Chertkov O."/>
            <person name="Bruce D."/>
            <person name="Goodwin L."/>
            <person name="Kuske C."/>
            <person name="Brettin T."/>
            <person name="Detter J.C."/>
            <person name="Han C."/>
            <person name="Pitluck S."/>
            <person name="Pati A."/>
            <person name="Mavrommatis K."/>
            <person name="Ivanova N."/>
            <person name="Ovchinnikova G."/>
            <person name="Chen A."/>
            <person name="Palaniappan K."/>
            <person name="Schneider S."/>
            <person name="Rohde M."/>
            <person name="Chain P."/>
            <person name="D'haeseleer P."/>
            <person name="Goker M."/>
            <person name="Bristow J."/>
            <person name="Eisen J.A."/>
            <person name="Markowitz V."/>
            <person name="Kyrpides N.C."/>
            <person name="Klenk H.P."/>
            <person name="Hugenholtz P."/>
        </authorList>
    </citation>
    <scope>NUCLEOTIDE SEQUENCE [LARGE SCALE GENOMIC DNA]</scope>
    <source>
        <strain evidence="5">ATCC 29202 / DSM 20476 / NCTC 11029 / RHS 1</strain>
    </source>
</reference>
<gene>
    <name evidence="4" type="ordered locus">Shel_18430</name>
</gene>
<name>C7N7H6_SLAHD</name>
<proteinExistence type="predicted"/>
<keyword evidence="5" id="KW-1185">Reference proteome</keyword>
<evidence type="ECO:0000313" key="5">
    <source>
        <dbReference type="Proteomes" id="UP000002026"/>
    </source>
</evidence>
<evidence type="ECO:0000313" key="4">
    <source>
        <dbReference type="EMBL" id="ACV22861.1"/>
    </source>
</evidence>
<dbReference type="STRING" id="471855.Shel_18430"/>